<dbReference type="Pfam" id="PF16875">
    <property type="entry name" value="Glyco_hydro_36N"/>
    <property type="match status" value="1"/>
</dbReference>
<evidence type="ECO:0000256" key="3">
    <source>
        <dbReference type="ARBA" id="ARBA00022801"/>
    </source>
</evidence>
<dbReference type="InterPro" id="IPR000111">
    <property type="entry name" value="Glyco_hydro_27/36_CS"/>
</dbReference>
<dbReference type="Gene3D" id="2.70.98.60">
    <property type="entry name" value="alpha-galactosidase from lactobacil brevis"/>
    <property type="match status" value="1"/>
</dbReference>
<dbReference type="EC" id="3.2.1.22" evidence="2"/>
<sequence length="710" mass="78347">MSFVVLRRDGVMVILGPSSTAVPAVLHWGTDLGELTEHDLVELRRAAIPAVPHSSVDVPRWLTLAPGGDDAWQGTPALAMHRDGSVQYPRWAEVNVSATEFGCTVDASDSELGISWSIELSLAVGGSLRVRQRVQNVDGGPLTVDGVVTLMPLPDNATELLDLTGRHCRERTPQRRRFDHGAVVRASRRGRTGHDATLVLTAGSEGFGFRSGEVWGAHVAWSGDHLHLAERLPERAGQASGVLGGGELLAPGEVVLQTGETYSTPWVHFVYSAVGLDGSAQSVHRWMRSRPAHPSPPRPVVLNVWEGVYFDHDLTRLRGIADVAARVGVERFVLDDGWFRHRRDDRAGLGDWQVDEGVWPDGLAPLFDHVRALGMSPGLWFEPEMVNLDSDIARAHPDWLLAAPGRIPLEWRHQHVLDLTRDDVFDYLLSAIDAVLADERPDYVKWDHNRDLMLAVDSDGRAAVHAQTSAYYRLLDALRSRHPQVEFESCASGGARIDLEVLEHTDRVWASDTNDPLERQRLQRWTTQLLPPELIGSHVGPQIAHTSGRWSTLQFRCLTSLFGHAGLEMDVTELSSEDHEYLTSWTGLYKELRGLLHTGDVVRADHPDPSVWVHGVVAADLSEAAYSIVRMDTSPEDRTDRVRLPGLDPHVRYRVEFVRELSDLGNGIELPPWIADGGIVELSGSMLAQAGVALPVLFPQTGVLLRVLAV</sequence>
<dbReference type="RefSeq" id="WP_269601743.1">
    <property type="nucleotide sequence ID" value="NZ_JAPWIJ010000001.1"/>
</dbReference>
<dbReference type="Pfam" id="PF16874">
    <property type="entry name" value="Glyco_hydro_36C"/>
    <property type="match status" value="1"/>
</dbReference>
<evidence type="ECO:0000256" key="2">
    <source>
        <dbReference type="ARBA" id="ARBA00012755"/>
    </source>
</evidence>
<keyword evidence="3 7" id="KW-0378">Hydrolase</keyword>
<dbReference type="Proteomes" id="UP001081071">
    <property type="component" value="Unassembled WGS sequence"/>
</dbReference>
<feature type="domain" description="Glycosyl hydrolase family 36 C-terminal" evidence="5">
    <location>
        <begin position="615"/>
        <end position="695"/>
    </location>
</feature>
<evidence type="ECO:0000313" key="7">
    <source>
        <dbReference type="EMBL" id="MCZ4517133.1"/>
    </source>
</evidence>
<dbReference type="Gene3D" id="3.20.20.70">
    <property type="entry name" value="Aldolase class I"/>
    <property type="match status" value="1"/>
</dbReference>
<dbReference type="EMBL" id="JAPWIJ010000001">
    <property type="protein sequence ID" value="MCZ4517133.1"/>
    <property type="molecule type" value="Genomic_DNA"/>
</dbReference>
<name>A0ABT4M875_9NOCA</name>
<dbReference type="InterPro" id="IPR038417">
    <property type="entry name" value="Alpga-gal_N_sf"/>
</dbReference>
<dbReference type="PANTHER" id="PTHR43053">
    <property type="entry name" value="GLYCOSIDASE FAMILY 31"/>
    <property type="match status" value="1"/>
</dbReference>
<keyword evidence="4 7" id="KW-0326">Glycosidase</keyword>
<dbReference type="InterPro" id="IPR031705">
    <property type="entry name" value="Glyco_hydro_36_C"/>
</dbReference>
<dbReference type="InterPro" id="IPR013780">
    <property type="entry name" value="Glyco_hydro_b"/>
</dbReference>
<evidence type="ECO:0000259" key="6">
    <source>
        <dbReference type="Pfam" id="PF16875"/>
    </source>
</evidence>
<dbReference type="CDD" id="cd14791">
    <property type="entry name" value="GH36"/>
    <property type="match status" value="1"/>
</dbReference>
<dbReference type="GO" id="GO:0004557">
    <property type="term" value="F:alpha-galactosidase activity"/>
    <property type="evidence" value="ECO:0007669"/>
    <property type="project" value="UniProtKB-EC"/>
</dbReference>
<evidence type="ECO:0000256" key="1">
    <source>
        <dbReference type="ARBA" id="ARBA00001255"/>
    </source>
</evidence>
<evidence type="ECO:0000259" key="5">
    <source>
        <dbReference type="Pfam" id="PF16874"/>
    </source>
</evidence>
<organism evidence="7 8">
    <name type="scientific">Rhodococcus ruber</name>
    <dbReference type="NCBI Taxonomy" id="1830"/>
    <lineage>
        <taxon>Bacteria</taxon>
        <taxon>Bacillati</taxon>
        <taxon>Actinomycetota</taxon>
        <taxon>Actinomycetes</taxon>
        <taxon>Mycobacteriales</taxon>
        <taxon>Nocardiaceae</taxon>
        <taxon>Rhodococcus</taxon>
    </lineage>
</organism>
<evidence type="ECO:0000256" key="4">
    <source>
        <dbReference type="ARBA" id="ARBA00023295"/>
    </source>
</evidence>
<reference evidence="7" key="1">
    <citation type="submission" date="2022-12" db="EMBL/GenBank/DDBJ databases">
        <authorList>
            <person name="Krivoruchko A.V."/>
            <person name="Elkin A."/>
        </authorList>
    </citation>
    <scope>NUCLEOTIDE SEQUENCE</scope>
    <source>
        <strain evidence="7">IEGM 1391</strain>
    </source>
</reference>
<dbReference type="PANTHER" id="PTHR43053:SF3">
    <property type="entry name" value="ALPHA-GALACTOSIDASE C-RELATED"/>
    <property type="match status" value="1"/>
</dbReference>
<dbReference type="Gene3D" id="2.60.40.1180">
    <property type="entry name" value="Golgi alpha-mannosidase II"/>
    <property type="match status" value="1"/>
</dbReference>
<accession>A0ABT4M875</accession>
<comment type="caution">
    <text evidence="7">The sequence shown here is derived from an EMBL/GenBank/DDBJ whole genome shotgun (WGS) entry which is preliminary data.</text>
</comment>
<dbReference type="PROSITE" id="PS00512">
    <property type="entry name" value="ALPHA_GALACTOSIDASE"/>
    <property type="match status" value="1"/>
</dbReference>
<dbReference type="PRINTS" id="PR00743">
    <property type="entry name" value="GLHYDRLASE36"/>
</dbReference>
<keyword evidence="8" id="KW-1185">Reference proteome</keyword>
<dbReference type="InterPro" id="IPR013785">
    <property type="entry name" value="Aldolase_TIM"/>
</dbReference>
<feature type="domain" description="Glycosyl hydrolase family 36 N-terminal" evidence="6">
    <location>
        <begin position="23"/>
        <end position="256"/>
    </location>
</feature>
<dbReference type="InterPro" id="IPR031704">
    <property type="entry name" value="Glyco_hydro_36_N"/>
</dbReference>
<proteinExistence type="predicted"/>
<comment type="catalytic activity">
    <reaction evidence="1">
        <text>Hydrolysis of terminal, non-reducing alpha-D-galactose residues in alpha-D-galactosides, including galactose oligosaccharides, galactomannans and galactolipids.</text>
        <dbReference type="EC" id="3.2.1.22"/>
    </reaction>
</comment>
<gene>
    <name evidence="7" type="ORF">O4220_01300</name>
</gene>
<dbReference type="InterPro" id="IPR002252">
    <property type="entry name" value="Glyco_hydro_36"/>
</dbReference>
<dbReference type="Pfam" id="PF02065">
    <property type="entry name" value="Melibiase"/>
    <property type="match status" value="1"/>
</dbReference>
<protein>
    <recommendedName>
        <fullName evidence="2">alpha-galactosidase</fullName>
        <ecNumber evidence="2">3.2.1.22</ecNumber>
    </recommendedName>
</protein>
<dbReference type="InterPro" id="IPR017853">
    <property type="entry name" value="GH"/>
</dbReference>
<dbReference type="InterPro" id="IPR050985">
    <property type="entry name" value="Alpha-glycosidase_related"/>
</dbReference>
<dbReference type="SUPFAM" id="SSF51445">
    <property type="entry name" value="(Trans)glycosidases"/>
    <property type="match status" value="1"/>
</dbReference>
<evidence type="ECO:0000313" key="8">
    <source>
        <dbReference type="Proteomes" id="UP001081071"/>
    </source>
</evidence>